<organism evidence="1 2">
    <name type="scientific">Amycolatopsis japonica</name>
    <dbReference type="NCBI Taxonomy" id="208439"/>
    <lineage>
        <taxon>Bacteria</taxon>
        <taxon>Bacillati</taxon>
        <taxon>Actinomycetota</taxon>
        <taxon>Actinomycetes</taxon>
        <taxon>Pseudonocardiales</taxon>
        <taxon>Pseudonocardiaceae</taxon>
        <taxon>Amycolatopsis</taxon>
        <taxon>Amycolatopsis japonica group</taxon>
    </lineage>
</organism>
<gene>
    <name evidence="1" type="ORF">AJAP_33390</name>
</gene>
<dbReference type="EMBL" id="CP008953">
    <property type="protein sequence ID" value="AIG79489.1"/>
    <property type="molecule type" value="Genomic_DNA"/>
</dbReference>
<dbReference type="HOGENOM" id="CLU_042635_0_0_11"/>
<dbReference type="GO" id="GO:0008641">
    <property type="term" value="F:ubiquitin-like modifier activating enzyme activity"/>
    <property type="evidence" value="ECO:0007669"/>
    <property type="project" value="InterPro"/>
</dbReference>
<evidence type="ECO:0008006" key="3">
    <source>
        <dbReference type="Google" id="ProtNLM"/>
    </source>
</evidence>
<name>A0A075V4P8_9PSEU</name>
<protein>
    <recommendedName>
        <fullName evidence="3">THIF-type NAD/FAD binding fold domain-containing protein</fullName>
    </recommendedName>
</protein>
<evidence type="ECO:0000313" key="2">
    <source>
        <dbReference type="Proteomes" id="UP000028492"/>
    </source>
</evidence>
<reference evidence="1 2" key="1">
    <citation type="journal article" date="2014" name="J. Biotechnol.">
        <title>Complete genome sequence of the actinobacterium Amycolatopsis japonica MG417-CF17(T) (=DSM 44213T) producing (S,S)-N,N'-ethylenediaminedisuccinic acid.</title>
        <authorList>
            <person name="Stegmann E."/>
            <person name="Albersmeier A."/>
            <person name="Spohn M."/>
            <person name="Gert H."/>
            <person name="Weber T."/>
            <person name="Wohlleben W."/>
            <person name="Kalinowski J."/>
            <person name="Ruckert C."/>
        </authorList>
    </citation>
    <scope>NUCLEOTIDE SEQUENCE [LARGE SCALE GENOMIC DNA]</scope>
    <source>
        <strain evidence="2">MG417-CF17 (DSM 44213)</strain>
    </source>
</reference>
<accession>A0A075V4P8</accession>
<proteinExistence type="predicted"/>
<dbReference type="Gene3D" id="3.40.50.720">
    <property type="entry name" value="NAD(P)-binding Rossmann-like Domain"/>
    <property type="match status" value="1"/>
</dbReference>
<dbReference type="STRING" id="208439.AJAP_33390"/>
<dbReference type="AlphaFoldDB" id="A0A075V4P8"/>
<evidence type="ECO:0000313" key="1">
    <source>
        <dbReference type="EMBL" id="AIG79489.1"/>
    </source>
</evidence>
<keyword evidence="2" id="KW-1185">Reference proteome</keyword>
<dbReference type="eggNOG" id="COG0476">
    <property type="taxonomic scope" value="Bacteria"/>
</dbReference>
<dbReference type="InterPro" id="IPR035985">
    <property type="entry name" value="Ubiquitin-activating_enz"/>
</dbReference>
<sequence length="344" mass="36491">MNLREPDLRSIILPAFPTLLPGLDVLERGNGEIQIGLDPAHAVVVAGVATEVAEAVRGLDGKRAADDIVLAQSEHDEQLRDLMTDLTARGLLTDAGHSDGYPRPRTETGLWSLRARHHQAAMTARRKRTAVAIHGDGRLAAALAVLLAKGGVGHIDVRASGVVGEGDLGSGYTEAEIGMPRRDALAQVVHRAGTDIATTRLYSDRRPELVLLTDAVVPAPELVEGLVRDGVNHLPVRVRDGIGIVGPLVVPGRSSCLRCADLHRAGRDDSWPRVASQLAGRVQQPDLGAVHACAALAAAQALRLLSPGDQAPPAWNATLEIDFFDGTIRHRDWPPHTGCGCGAR</sequence>
<dbReference type="Proteomes" id="UP000028492">
    <property type="component" value="Chromosome"/>
</dbReference>
<dbReference type="RefSeq" id="WP_038518773.1">
    <property type="nucleotide sequence ID" value="NZ_CP008953.1"/>
</dbReference>
<dbReference type="KEGG" id="aja:AJAP_33390"/>
<dbReference type="SUPFAM" id="SSF69572">
    <property type="entry name" value="Activating enzymes of the ubiquitin-like proteins"/>
    <property type="match status" value="1"/>
</dbReference>